<evidence type="ECO:0000256" key="1">
    <source>
        <dbReference type="SAM" id="MobiDB-lite"/>
    </source>
</evidence>
<dbReference type="AlphaFoldDB" id="A0AAD4ZKJ6"/>
<dbReference type="EMBL" id="JAJFAZ020000001">
    <property type="protein sequence ID" value="KAI5348891.1"/>
    <property type="molecule type" value="Genomic_DNA"/>
</dbReference>
<feature type="region of interest" description="Disordered" evidence="1">
    <location>
        <begin position="103"/>
        <end position="128"/>
    </location>
</feature>
<organism evidence="2 3">
    <name type="scientific">Prunus dulcis</name>
    <name type="common">Almond</name>
    <name type="synonym">Amygdalus dulcis</name>
    <dbReference type="NCBI Taxonomy" id="3755"/>
    <lineage>
        <taxon>Eukaryota</taxon>
        <taxon>Viridiplantae</taxon>
        <taxon>Streptophyta</taxon>
        <taxon>Embryophyta</taxon>
        <taxon>Tracheophyta</taxon>
        <taxon>Spermatophyta</taxon>
        <taxon>Magnoliopsida</taxon>
        <taxon>eudicotyledons</taxon>
        <taxon>Gunneridae</taxon>
        <taxon>Pentapetalae</taxon>
        <taxon>rosids</taxon>
        <taxon>fabids</taxon>
        <taxon>Rosales</taxon>
        <taxon>Rosaceae</taxon>
        <taxon>Amygdaloideae</taxon>
        <taxon>Amygdaleae</taxon>
        <taxon>Prunus</taxon>
    </lineage>
</organism>
<gene>
    <name evidence="2" type="ORF">L3X38_001778</name>
</gene>
<keyword evidence="3" id="KW-1185">Reference proteome</keyword>
<evidence type="ECO:0000313" key="3">
    <source>
        <dbReference type="Proteomes" id="UP001054821"/>
    </source>
</evidence>
<feature type="region of interest" description="Disordered" evidence="1">
    <location>
        <begin position="1"/>
        <end position="27"/>
    </location>
</feature>
<dbReference type="Proteomes" id="UP001054821">
    <property type="component" value="Chromosome 1"/>
</dbReference>
<reference evidence="2 3" key="1">
    <citation type="journal article" date="2022" name="G3 (Bethesda)">
        <title>Whole-genome sequence and methylome profiling of the almond [Prunus dulcis (Mill.) D.A. Webb] cultivar 'Nonpareil'.</title>
        <authorList>
            <person name="D'Amico-Willman K.M."/>
            <person name="Ouma W.Z."/>
            <person name="Meulia T."/>
            <person name="Sideli G.M."/>
            <person name="Gradziel T.M."/>
            <person name="Fresnedo-Ramirez J."/>
        </authorList>
    </citation>
    <scope>NUCLEOTIDE SEQUENCE [LARGE SCALE GENOMIC DNA]</scope>
    <source>
        <strain evidence="2">Clone GOH B32 T37-40</strain>
    </source>
</reference>
<comment type="caution">
    <text evidence="2">The sequence shown here is derived from an EMBL/GenBank/DDBJ whole genome shotgun (WGS) entry which is preliminary data.</text>
</comment>
<proteinExistence type="predicted"/>
<feature type="compositionally biased region" description="Polar residues" evidence="1">
    <location>
        <begin position="17"/>
        <end position="27"/>
    </location>
</feature>
<accession>A0AAD4ZKJ6</accession>
<protein>
    <submittedName>
        <fullName evidence="2">Uncharacterized protein</fullName>
    </submittedName>
</protein>
<sequence>MASKKIQTVPAMRGKSVSASFSSEDSTGVVTGSKAKAISATQHVTSISTQAKAKDVNQLSIWPPWGQRRIPPERMRETLKTKKGVFRVRRIQENVHSSLFQTLTRAQAHTMDPRLTTNRRLPRNPRHP</sequence>
<evidence type="ECO:0000313" key="2">
    <source>
        <dbReference type="EMBL" id="KAI5348891.1"/>
    </source>
</evidence>
<name>A0AAD4ZKJ6_PRUDU</name>